<feature type="transmembrane region" description="Helical" evidence="5">
    <location>
        <begin position="34"/>
        <end position="58"/>
    </location>
</feature>
<sequence length="308" mass="36669">MPSSFSNSTCSTPNNDTIQSILKNDAVRYVRKGYGLFFAILIFLTFFYYGPIILYQIWPYYLSLCEKHPFFERYRVWPEKEWPWKSDNVKWQKCLRKTIKNLFVNQVLVSSIVGYIGVFISQNKSKTSFEEFPDHITIIKHILIMMIMEDFSFYWAHRFLHLPFVYIYIHKQHHEYNNSISLCSEYANPIEFVLSNIFPTCLGYLLLGENVHFATYLLWLGIRIFETIDGHCGYEFSWSPYRLLPLSGSSEFHNFHHSHNIGAFGSFFTYWDTICGTNRDYFAYKARKEGLNQKKLEKKLLELQKKKQ</sequence>
<dbReference type="InterPro" id="IPR050307">
    <property type="entry name" value="Sterol_Desaturase_Related"/>
</dbReference>
<proteinExistence type="predicted"/>
<reference evidence="7 8" key="1">
    <citation type="submission" date="2011-07" db="EMBL/GenBank/DDBJ databases">
        <authorList>
            <person name="Coyne R."/>
            <person name="Brami D."/>
            <person name="Johnson J."/>
            <person name="Hostetler J."/>
            <person name="Hannick L."/>
            <person name="Clark T."/>
            <person name="Cassidy-Hanley D."/>
            <person name="Inman J."/>
        </authorList>
    </citation>
    <scope>NUCLEOTIDE SEQUENCE [LARGE SCALE GENOMIC DNA]</scope>
    <source>
        <strain evidence="7 8">G5</strain>
    </source>
</reference>
<evidence type="ECO:0000313" key="7">
    <source>
        <dbReference type="EMBL" id="EGR34105.1"/>
    </source>
</evidence>
<evidence type="ECO:0000256" key="3">
    <source>
        <dbReference type="ARBA" id="ARBA00022989"/>
    </source>
</evidence>
<evidence type="ECO:0000256" key="2">
    <source>
        <dbReference type="ARBA" id="ARBA00022692"/>
    </source>
</evidence>
<dbReference type="Pfam" id="PF04116">
    <property type="entry name" value="FA_hydroxylase"/>
    <property type="match status" value="1"/>
</dbReference>
<dbReference type="InParanoid" id="G0QL01"/>
<evidence type="ECO:0000313" key="8">
    <source>
        <dbReference type="Proteomes" id="UP000008983"/>
    </source>
</evidence>
<gene>
    <name evidence="7" type="ORF">IMG5_023830</name>
</gene>
<dbReference type="GO" id="GO:0008610">
    <property type="term" value="P:lipid biosynthetic process"/>
    <property type="evidence" value="ECO:0007669"/>
    <property type="project" value="InterPro"/>
</dbReference>
<dbReference type="STRING" id="857967.G0QL01"/>
<dbReference type="GO" id="GO:0016491">
    <property type="term" value="F:oxidoreductase activity"/>
    <property type="evidence" value="ECO:0007669"/>
    <property type="project" value="InterPro"/>
</dbReference>
<keyword evidence="3 5" id="KW-1133">Transmembrane helix</keyword>
<dbReference type="InterPro" id="IPR006694">
    <property type="entry name" value="Fatty_acid_hydroxylase"/>
</dbReference>
<dbReference type="OrthoDB" id="1658724at2759"/>
<accession>G0QL01</accession>
<dbReference type="AlphaFoldDB" id="G0QL01"/>
<dbReference type="RefSeq" id="XP_004039409.1">
    <property type="nucleotide sequence ID" value="XM_004039361.1"/>
</dbReference>
<dbReference type="GO" id="GO:0005506">
    <property type="term" value="F:iron ion binding"/>
    <property type="evidence" value="ECO:0007669"/>
    <property type="project" value="InterPro"/>
</dbReference>
<keyword evidence="2 5" id="KW-0812">Transmembrane</keyword>
<dbReference type="GO" id="GO:0016020">
    <property type="term" value="C:membrane"/>
    <property type="evidence" value="ECO:0007669"/>
    <property type="project" value="UniProtKB-SubCell"/>
</dbReference>
<keyword evidence="8" id="KW-1185">Reference proteome</keyword>
<evidence type="ECO:0000256" key="4">
    <source>
        <dbReference type="ARBA" id="ARBA00023136"/>
    </source>
</evidence>
<dbReference type="OMA" id="FCMIVED"/>
<dbReference type="PANTHER" id="PTHR11863">
    <property type="entry name" value="STEROL DESATURASE"/>
    <property type="match status" value="1"/>
</dbReference>
<dbReference type="GeneID" id="14910294"/>
<evidence type="ECO:0000259" key="6">
    <source>
        <dbReference type="Pfam" id="PF04116"/>
    </source>
</evidence>
<dbReference type="eggNOG" id="KOG0873">
    <property type="taxonomic scope" value="Eukaryota"/>
</dbReference>
<organism evidence="7 8">
    <name type="scientific">Ichthyophthirius multifiliis</name>
    <name type="common">White spot disease agent</name>
    <name type="synonym">Ich</name>
    <dbReference type="NCBI Taxonomy" id="5932"/>
    <lineage>
        <taxon>Eukaryota</taxon>
        <taxon>Sar</taxon>
        <taxon>Alveolata</taxon>
        <taxon>Ciliophora</taxon>
        <taxon>Intramacronucleata</taxon>
        <taxon>Oligohymenophorea</taxon>
        <taxon>Hymenostomatida</taxon>
        <taxon>Ophryoglenina</taxon>
        <taxon>Ichthyophthirius</taxon>
    </lineage>
</organism>
<dbReference type="EMBL" id="GL983204">
    <property type="protein sequence ID" value="EGR34105.1"/>
    <property type="molecule type" value="Genomic_DNA"/>
</dbReference>
<feature type="domain" description="Fatty acid hydroxylase" evidence="6">
    <location>
        <begin position="143"/>
        <end position="277"/>
    </location>
</feature>
<evidence type="ECO:0000256" key="1">
    <source>
        <dbReference type="ARBA" id="ARBA00004370"/>
    </source>
</evidence>
<protein>
    <recommendedName>
        <fullName evidence="6">Fatty acid hydroxylase domain-containing protein</fullName>
    </recommendedName>
</protein>
<comment type="subcellular location">
    <subcellularLocation>
        <location evidence="1">Membrane</location>
    </subcellularLocation>
</comment>
<name>G0QL01_ICHMU</name>
<dbReference type="Proteomes" id="UP000008983">
    <property type="component" value="Unassembled WGS sequence"/>
</dbReference>
<evidence type="ECO:0000256" key="5">
    <source>
        <dbReference type="SAM" id="Phobius"/>
    </source>
</evidence>
<keyword evidence="4 5" id="KW-0472">Membrane</keyword>